<comment type="caution">
    <text evidence="3">The sequence shown here is derived from an EMBL/GenBank/DDBJ whole genome shotgun (WGS) entry which is preliminary data.</text>
</comment>
<keyword evidence="2" id="KW-1133">Transmembrane helix</keyword>
<feature type="transmembrane region" description="Helical" evidence="2">
    <location>
        <begin position="24"/>
        <end position="44"/>
    </location>
</feature>
<gene>
    <name evidence="3" type="ORF">ACFP90_19295</name>
</gene>
<evidence type="ECO:0000313" key="3">
    <source>
        <dbReference type="EMBL" id="MFC6662226.1"/>
    </source>
</evidence>
<keyword evidence="2" id="KW-0812">Transmembrane</keyword>
<dbReference type="SUPFAM" id="SSF52151">
    <property type="entry name" value="FabD/lysophospholipase-like"/>
    <property type="match status" value="1"/>
</dbReference>
<feature type="transmembrane region" description="Helical" evidence="2">
    <location>
        <begin position="50"/>
        <end position="75"/>
    </location>
</feature>
<accession>A0ABW1ZPK2</accession>
<feature type="region of interest" description="Disordered" evidence="1">
    <location>
        <begin position="495"/>
        <end position="514"/>
    </location>
</feature>
<feature type="region of interest" description="Disordered" evidence="1">
    <location>
        <begin position="522"/>
        <end position="566"/>
    </location>
</feature>
<organism evidence="3 4">
    <name type="scientific">Deinococcus multiflagellatus</name>
    <dbReference type="NCBI Taxonomy" id="1656887"/>
    <lineage>
        <taxon>Bacteria</taxon>
        <taxon>Thermotogati</taxon>
        <taxon>Deinococcota</taxon>
        <taxon>Deinococci</taxon>
        <taxon>Deinococcales</taxon>
        <taxon>Deinococcaceae</taxon>
        <taxon>Deinococcus</taxon>
    </lineage>
</organism>
<proteinExistence type="predicted"/>
<dbReference type="RefSeq" id="WP_380057970.1">
    <property type="nucleotide sequence ID" value="NZ_JBHSWB010000001.1"/>
</dbReference>
<name>A0ABW1ZPK2_9DEIO</name>
<keyword evidence="4" id="KW-1185">Reference proteome</keyword>
<keyword evidence="2" id="KW-0472">Membrane</keyword>
<protein>
    <submittedName>
        <fullName evidence="3">Uncharacterized protein</fullName>
    </submittedName>
</protein>
<dbReference type="Proteomes" id="UP001596317">
    <property type="component" value="Unassembled WGS sequence"/>
</dbReference>
<evidence type="ECO:0000313" key="4">
    <source>
        <dbReference type="Proteomes" id="UP001596317"/>
    </source>
</evidence>
<dbReference type="InterPro" id="IPR016035">
    <property type="entry name" value="Acyl_Trfase/lysoPLipase"/>
</dbReference>
<evidence type="ECO:0000256" key="2">
    <source>
        <dbReference type="SAM" id="Phobius"/>
    </source>
</evidence>
<feature type="transmembrane region" description="Helical" evidence="2">
    <location>
        <begin position="82"/>
        <end position="104"/>
    </location>
</feature>
<sequence>MGVGGGALARTHAALAGGRLRGPLLALLGGSWGTALTPLLGTLAPGARPWGALTGVAALALLALLLLTAAGTALLARWCPAWAASLWALVLALVLVGLVLYRWATGWVQEARALTGALGEDGRALLAQAQTALGENAFGLATGYGRGEASRLTPWLHRHLQQLSGQTEVLTFGHLRAQGTELKLVTSCLSRQRPYVLPLAQNVRDAKNLYFRPEEWAHYFPPEVIAALIAGSERAFTAPEATRPGASAQATPGLAYYRLPPEQHLPVLVAARLSMSFPLLFSALPLHFIRYERPWSPAALRPGEVWTWRAAQDGQLPQVQATRLRAFAVLFSDGGLTSNFPLMLFDEPVPKRPLLALNLQYRAKDQPVFLAGADGRWQPYNTHIQTPGQFAGALLDTARLWFDQSLLSLPGYAEQTACITLGPGLGGLNLGMTPDQIRTLLDKGRGAAQVLGKRFGTPGQPWGQEALKAFVWRNVVADLGELLLEYDGAYTPAQLPPSAGHAQHPPGRGPAGATARQTFTALYPQRRHPDPTRVGGPDGHRGGQRPGSSGPHRAAGRRLCRSSPWNKAGEREARAFLRHRPFL</sequence>
<reference evidence="4" key="1">
    <citation type="journal article" date="2019" name="Int. J. Syst. Evol. Microbiol.">
        <title>The Global Catalogue of Microorganisms (GCM) 10K type strain sequencing project: providing services to taxonomists for standard genome sequencing and annotation.</title>
        <authorList>
            <consortium name="The Broad Institute Genomics Platform"/>
            <consortium name="The Broad Institute Genome Sequencing Center for Infectious Disease"/>
            <person name="Wu L."/>
            <person name="Ma J."/>
        </authorList>
    </citation>
    <scope>NUCLEOTIDE SEQUENCE [LARGE SCALE GENOMIC DNA]</scope>
    <source>
        <strain evidence="4">CCUG 63830</strain>
    </source>
</reference>
<dbReference type="EMBL" id="JBHSWB010000001">
    <property type="protein sequence ID" value="MFC6662226.1"/>
    <property type="molecule type" value="Genomic_DNA"/>
</dbReference>
<evidence type="ECO:0000256" key="1">
    <source>
        <dbReference type="SAM" id="MobiDB-lite"/>
    </source>
</evidence>
<dbReference type="Gene3D" id="3.40.1090.10">
    <property type="entry name" value="Cytosolic phospholipase A2 catalytic domain"/>
    <property type="match status" value="1"/>
</dbReference>